<evidence type="ECO:0000313" key="10">
    <source>
        <dbReference type="EMBL" id="SFM44287.1"/>
    </source>
</evidence>
<sequence length="502" mass="56851" precursor="true">MMTLMPQLKHFRTGACLLAIASVVALASGCSRPSTLEEIRSEGVLHVITRNAPSIYYEDRDGPTGFEYELAKRFADSLGVELRVRVADDNTEILSVLDRNYAHIGLAGLTDSPDYTDRFRAVPIGLKSQSVVIYNRDLPKPQSIGDLVDTPIHVIANSNHARYLNELKADYPDLTWQQHPELDAAGLLERIESGELQLAIVASNELAINHVFFPAVKEAFTLNEPESLAWLLPAEQDASLYEAAQGFFSVLETDGTLAQLKERYYGHLDRLNYVGARTFVHHVRNRLPRYESLFRDYAQENELDWRLLAAIGYQESHWRPNAVSPTGVRGMMMLTRNTADYVGIDNRLDPEQSVDGGARYFSMVYDRIPERIQEPDRTWFALASYNVGFGHLEDARKLTEAAGRNPDRWMDVKEFLPLLAQKEWYSKTRFGYARGHEPVIYVQNIRRYYDVLAWMKDPAQATEQVASQDLPALTDDPLAEQTLATEERASLPRDLGMTPPTL</sequence>
<dbReference type="SUPFAM" id="SSF53955">
    <property type="entry name" value="Lysozyme-like"/>
    <property type="match status" value="1"/>
</dbReference>
<comment type="domain">
    <text evidence="8">The N-terminal domain does not have lytic activity and probably modulates enzymatic activity. The C-terminal domain is the catalytic active domain.</text>
</comment>
<evidence type="ECO:0000256" key="1">
    <source>
        <dbReference type="ARBA" id="ARBA00007734"/>
    </source>
</evidence>
<feature type="region of interest" description="LT domain" evidence="8">
    <location>
        <begin position="269"/>
        <end position="502"/>
    </location>
</feature>
<comment type="similarity">
    <text evidence="1">Belongs to the transglycosylase Slt family.</text>
</comment>
<keyword evidence="11" id="KW-1185">Reference proteome</keyword>
<comment type="catalytic activity">
    <reaction evidence="8">
        <text>Exolytic cleavage of the (1-&gt;4)-beta-glycosidic linkage between N-acetylmuramic acid (MurNAc) and N-acetylglucosamine (GlcNAc) residues in peptidoglycan, from either the reducing or the non-reducing ends of the peptidoglycan chains, with concomitant formation of a 1,6-anhydrobond in the MurNAc residue.</text>
        <dbReference type="EC" id="4.2.2.n1"/>
    </reaction>
</comment>
<gene>
    <name evidence="8" type="primary">mltF</name>
    <name evidence="10" type="ORF">SAMN04487963_2607</name>
</gene>
<dbReference type="Pfam" id="PF00497">
    <property type="entry name" value="SBP_bac_3"/>
    <property type="match status" value="1"/>
</dbReference>
<dbReference type="HAMAP" id="MF_02016">
    <property type="entry name" value="MltF"/>
    <property type="match status" value="1"/>
</dbReference>
<dbReference type="OrthoDB" id="9815002at2"/>
<dbReference type="Pfam" id="PF01464">
    <property type="entry name" value="SLT"/>
    <property type="match status" value="1"/>
</dbReference>
<comment type="function">
    <text evidence="8">Murein-degrading enzyme that degrades murein glycan strands and insoluble, high-molecular weight murein sacculi, with the concomitant formation of a 1,6-anhydromuramoyl product. Lytic transglycosylases (LTs) play an integral role in the metabolism of the peptidoglycan (PG) sacculus. Their lytic action creates space within the PG sacculus to allow for its expansion as well as for the insertion of various structures such as secretion systems and flagella.</text>
</comment>
<dbReference type="GO" id="GO:0009279">
    <property type="term" value="C:cell outer membrane"/>
    <property type="evidence" value="ECO:0007669"/>
    <property type="project" value="UniProtKB-SubCell"/>
</dbReference>
<name>A0A1I4QWB8_9GAMM</name>
<evidence type="ECO:0000256" key="2">
    <source>
        <dbReference type="ARBA" id="ARBA00010333"/>
    </source>
</evidence>
<feature type="chain" id="PRO_5011802331" description="Membrane-bound lytic murein transglycosylase F" evidence="8">
    <location>
        <begin position="28"/>
        <end position="502"/>
    </location>
</feature>
<evidence type="ECO:0000259" key="9">
    <source>
        <dbReference type="SMART" id="SM00062"/>
    </source>
</evidence>
<keyword evidence="5 8" id="KW-0998">Cell outer membrane</keyword>
<dbReference type="NCBIfam" id="NF008112">
    <property type="entry name" value="PRK10859.1"/>
    <property type="match status" value="1"/>
</dbReference>
<dbReference type="GO" id="GO:0071555">
    <property type="term" value="P:cell wall organization"/>
    <property type="evidence" value="ECO:0007669"/>
    <property type="project" value="UniProtKB-KW"/>
</dbReference>
<dbReference type="GO" id="GO:0016998">
    <property type="term" value="P:cell wall macromolecule catabolic process"/>
    <property type="evidence" value="ECO:0007669"/>
    <property type="project" value="UniProtKB-UniRule"/>
</dbReference>
<reference evidence="11" key="1">
    <citation type="submission" date="2016-10" db="EMBL/GenBank/DDBJ databases">
        <authorList>
            <person name="Varghese N."/>
            <person name="Submissions S."/>
        </authorList>
    </citation>
    <scope>NUCLEOTIDE SEQUENCE [LARGE SCALE GENOMIC DNA]</scope>
    <source>
        <strain evidence="11">CGMCC 1.7061</strain>
    </source>
</reference>
<keyword evidence="4 8" id="KW-0472">Membrane</keyword>
<keyword evidence="6 8" id="KW-0456">Lyase</keyword>
<dbReference type="PANTHER" id="PTHR35936:SF32">
    <property type="entry name" value="MEMBRANE-BOUND LYTIC MUREIN TRANSGLYCOSYLASE F"/>
    <property type="match status" value="1"/>
</dbReference>
<feature type="active site" evidence="8">
    <location>
        <position position="315"/>
    </location>
</feature>
<dbReference type="SMART" id="SM00062">
    <property type="entry name" value="PBPb"/>
    <property type="match status" value="1"/>
</dbReference>
<evidence type="ECO:0000256" key="8">
    <source>
        <dbReference type="HAMAP-Rule" id="MF_02016"/>
    </source>
</evidence>
<comment type="subcellular location">
    <subcellularLocation>
        <location evidence="8">Cell outer membrane</location>
        <topology evidence="8">Peripheral membrane protein</topology>
    </subcellularLocation>
    <text evidence="8">Attached to the inner leaflet of the outer membrane.</text>
</comment>
<dbReference type="AlphaFoldDB" id="A0A1I4QWB8"/>
<keyword evidence="3 8" id="KW-0732">Signal</keyword>
<evidence type="ECO:0000313" key="11">
    <source>
        <dbReference type="Proteomes" id="UP000198519"/>
    </source>
</evidence>
<dbReference type="Gene3D" id="1.10.530.10">
    <property type="match status" value="1"/>
</dbReference>
<organism evidence="10 11">
    <name type="scientific">Marinobacter zhejiangensis</name>
    <dbReference type="NCBI Taxonomy" id="488535"/>
    <lineage>
        <taxon>Bacteria</taxon>
        <taxon>Pseudomonadati</taxon>
        <taxon>Pseudomonadota</taxon>
        <taxon>Gammaproteobacteria</taxon>
        <taxon>Pseudomonadales</taxon>
        <taxon>Marinobacteraceae</taxon>
        <taxon>Marinobacter</taxon>
    </lineage>
</organism>
<dbReference type="CDD" id="cd01009">
    <property type="entry name" value="PBP2_YfhD_N"/>
    <property type="match status" value="1"/>
</dbReference>
<feature type="signal peptide" evidence="8">
    <location>
        <begin position="1"/>
        <end position="27"/>
    </location>
</feature>
<dbReference type="InterPro" id="IPR008258">
    <property type="entry name" value="Transglycosylase_SLT_dom_1"/>
</dbReference>
<dbReference type="SUPFAM" id="SSF53850">
    <property type="entry name" value="Periplasmic binding protein-like II"/>
    <property type="match status" value="1"/>
</dbReference>
<feature type="domain" description="Solute-binding protein family 3/N-terminal" evidence="9">
    <location>
        <begin position="44"/>
        <end position="268"/>
    </location>
</feature>
<accession>A0A1I4QWB8</accession>
<proteinExistence type="inferred from homology"/>
<evidence type="ECO:0000256" key="6">
    <source>
        <dbReference type="ARBA" id="ARBA00023239"/>
    </source>
</evidence>
<keyword evidence="7 8" id="KW-0961">Cell wall biogenesis/degradation</keyword>
<dbReference type="STRING" id="488535.SAMN04487963_2607"/>
<dbReference type="EMBL" id="FOUE01000003">
    <property type="protein sequence ID" value="SFM44287.1"/>
    <property type="molecule type" value="Genomic_DNA"/>
</dbReference>
<dbReference type="GO" id="GO:0009253">
    <property type="term" value="P:peptidoglycan catabolic process"/>
    <property type="evidence" value="ECO:0007669"/>
    <property type="project" value="TreeGrafter"/>
</dbReference>
<dbReference type="PANTHER" id="PTHR35936">
    <property type="entry name" value="MEMBRANE-BOUND LYTIC MUREIN TRANSGLYCOSYLASE F"/>
    <property type="match status" value="1"/>
</dbReference>
<dbReference type="GO" id="GO:0008933">
    <property type="term" value="F:peptidoglycan lytic transglycosylase activity"/>
    <property type="evidence" value="ECO:0007669"/>
    <property type="project" value="UniProtKB-UniRule"/>
</dbReference>
<dbReference type="InterPro" id="IPR000189">
    <property type="entry name" value="Transglyc_AS"/>
</dbReference>
<dbReference type="PROSITE" id="PS00922">
    <property type="entry name" value="TRANSGLYCOSYLASE"/>
    <property type="match status" value="1"/>
</dbReference>
<dbReference type="InterPro" id="IPR023703">
    <property type="entry name" value="MltF"/>
</dbReference>
<dbReference type="EC" id="4.2.2.n1" evidence="8"/>
<protein>
    <recommendedName>
        <fullName evidence="8">Membrane-bound lytic murein transglycosylase F</fullName>
        <ecNumber evidence="8">4.2.2.n1</ecNumber>
    </recommendedName>
    <alternativeName>
        <fullName evidence="8">Murein lyase F</fullName>
    </alternativeName>
</protein>
<dbReference type="Gene3D" id="3.40.190.10">
    <property type="entry name" value="Periplasmic binding protein-like II"/>
    <property type="match status" value="2"/>
</dbReference>
<comment type="similarity">
    <text evidence="8">In the C-terminal section; belongs to the transglycosylase Slt family.</text>
</comment>
<dbReference type="InterPro" id="IPR001638">
    <property type="entry name" value="Solute-binding_3/MltF_N"/>
</dbReference>
<dbReference type="CDD" id="cd13403">
    <property type="entry name" value="MLTF-like"/>
    <property type="match status" value="1"/>
</dbReference>
<dbReference type="Proteomes" id="UP000198519">
    <property type="component" value="Unassembled WGS sequence"/>
</dbReference>
<evidence type="ECO:0000256" key="5">
    <source>
        <dbReference type="ARBA" id="ARBA00023237"/>
    </source>
</evidence>
<evidence type="ECO:0000256" key="4">
    <source>
        <dbReference type="ARBA" id="ARBA00023136"/>
    </source>
</evidence>
<comment type="similarity">
    <text evidence="2">Belongs to the bacterial solute-binding protein 3 family.</text>
</comment>
<evidence type="ECO:0000256" key="3">
    <source>
        <dbReference type="ARBA" id="ARBA00022729"/>
    </source>
</evidence>
<comment type="caution">
    <text evidence="8">Lacks conserved residue(s) required for the propagation of feature annotation.</text>
</comment>
<dbReference type="InterPro" id="IPR023346">
    <property type="entry name" value="Lysozyme-like_dom_sf"/>
</dbReference>
<dbReference type="RefSeq" id="WP_092023192.1">
    <property type="nucleotide sequence ID" value="NZ_FOUE01000003.1"/>
</dbReference>
<comment type="similarity">
    <text evidence="8">In the N-terminal section; belongs to the bacterial solute-binding protein 3 family.</text>
</comment>
<evidence type="ECO:0000256" key="7">
    <source>
        <dbReference type="ARBA" id="ARBA00023316"/>
    </source>
</evidence>